<sequence length="52" mass="5708">MQNLLFSKKGCVSAKISRSTGLDLKTVCKGLRMHDEAFQGYLSSTWLVVDGS</sequence>
<proteinExistence type="predicted"/>
<dbReference type="KEGG" id="paa:Paes_2154"/>
<reference evidence="1" key="1">
    <citation type="submission" date="2008-06" db="EMBL/GenBank/DDBJ databases">
        <title>Complete sequence of chromosome of Prosthecochloris aestuarii DSM 271.</title>
        <authorList>
            <consortium name="US DOE Joint Genome Institute"/>
            <person name="Lucas S."/>
            <person name="Copeland A."/>
            <person name="Lapidus A."/>
            <person name="Glavina del Rio T."/>
            <person name="Dalin E."/>
            <person name="Tice H."/>
            <person name="Bruce D."/>
            <person name="Goodwin L."/>
            <person name="Pitluck S."/>
            <person name="Schmutz J."/>
            <person name="Larimer F."/>
            <person name="Land M."/>
            <person name="Hauser L."/>
            <person name="Kyrpides N."/>
            <person name="Anderson I."/>
            <person name="Liu Z."/>
            <person name="Li T."/>
            <person name="Zhao F."/>
            <person name="Overmann J."/>
            <person name="Bryant D.A."/>
            <person name="Richardson P."/>
        </authorList>
    </citation>
    <scope>NUCLEOTIDE SEQUENCE [LARGE SCALE GENOMIC DNA]</scope>
    <source>
        <strain evidence="1">DSM 271</strain>
    </source>
</reference>
<protein>
    <submittedName>
        <fullName evidence="1">Uncharacterized protein</fullName>
    </submittedName>
</protein>
<dbReference type="Proteomes" id="UP000002725">
    <property type="component" value="Chromosome"/>
</dbReference>
<accession>B4S5W0</accession>
<dbReference type="HOGENOM" id="CLU_3083397_0_0_10"/>
<gene>
    <name evidence="1" type="ordered locus">Paes_2154</name>
</gene>
<dbReference type="RefSeq" id="WP_012506688.1">
    <property type="nucleotide sequence ID" value="NC_011059.1"/>
</dbReference>
<name>B4S5W0_PROA2</name>
<dbReference type="AlphaFoldDB" id="B4S5W0"/>
<organism evidence="1 2">
    <name type="scientific">Prosthecochloris aestuarii (strain DSM 271 / SK 413)</name>
    <dbReference type="NCBI Taxonomy" id="290512"/>
    <lineage>
        <taxon>Bacteria</taxon>
        <taxon>Pseudomonadati</taxon>
        <taxon>Chlorobiota</taxon>
        <taxon>Chlorobiia</taxon>
        <taxon>Chlorobiales</taxon>
        <taxon>Chlorobiaceae</taxon>
        <taxon>Prosthecochloris</taxon>
    </lineage>
</organism>
<keyword evidence="2" id="KW-1185">Reference proteome</keyword>
<evidence type="ECO:0000313" key="1">
    <source>
        <dbReference type="EMBL" id="ACF47157.1"/>
    </source>
</evidence>
<evidence type="ECO:0000313" key="2">
    <source>
        <dbReference type="Proteomes" id="UP000002725"/>
    </source>
</evidence>
<dbReference type="EMBL" id="CP001108">
    <property type="protein sequence ID" value="ACF47157.1"/>
    <property type="molecule type" value="Genomic_DNA"/>
</dbReference>